<evidence type="ECO:0000313" key="9">
    <source>
        <dbReference type="Proteomes" id="UP000009319"/>
    </source>
</evidence>
<dbReference type="Proteomes" id="UP000009319">
    <property type="component" value="Unassembled WGS sequence"/>
</dbReference>
<dbReference type="Pfam" id="PF00589">
    <property type="entry name" value="Phage_integrase"/>
    <property type="match status" value="1"/>
</dbReference>
<organism evidence="8 9">
    <name type="scientific">Rhizobium mesoamericanum STM3625</name>
    <dbReference type="NCBI Taxonomy" id="1211777"/>
    <lineage>
        <taxon>Bacteria</taxon>
        <taxon>Pseudomonadati</taxon>
        <taxon>Pseudomonadota</taxon>
        <taxon>Alphaproteobacteria</taxon>
        <taxon>Hyphomicrobiales</taxon>
        <taxon>Rhizobiaceae</taxon>
        <taxon>Rhizobium/Agrobacterium group</taxon>
        <taxon>Rhizobium</taxon>
    </lineage>
</organism>
<dbReference type="PANTHER" id="PTHR30349:SF81">
    <property type="entry name" value="TYROSINE RECOMBINASE XERC"/>
    <property type="match status" value="1"/>
</dbReference>
<evidence type="ECO:0000313" key="8">
    <source>
        <dbReference type="EMBL" id="CCM79814.1"/>
    </source>
</evidence>
<dbReference type="GO" id="GO:0003677">
    <property type="term" value="F:DNA binding"/>
    <property type="evidence" value="ECO:0007669"/>
    <property type="project" value="UniProtKB-UniRule"/>
</dbReference>
<proteinExistence type="predicted"/>
<feature type="domain" description="Core-binding (CB)" evidence="7">
    <location>
        <begin position="110"/>
        <end position="195"/>
    </location>
</feature>
<keyword evidence="4" id="KW-0233">DNA recombination</keyword>
<name>K0Q6G4_9HYPH</name>
<dbReference type="InterPro" id="IPR011010">
    <property type="entry name" value="DNA_brk_join_enz"/>
</dbReference>
<dbReference type="GO" id="GO:0007059">
    <property type="term" value="P:chromosome segregation"/>
    <property type="evidence" value="ECO:0007669"/>
    <property type="project" value="UniProtKB-KW"/>
</dbReference>
<dbReference type="Gene3D" id="1.10.443.10">
    <property type="entry name" value="Intergrase catalytic core"/>
    <property type="match status" value="1"/>
</dbReference>
<dbReference type="AlphaFoldDB" id="K0Q6G4"/>
<dbReference type="eggNOG" id="COG4974">
    <property type="taxonomic scope" value="Bacteria"/>
</dbReference>
<evidence type="ECO:0000259" key="7">
    <source>
        <dbReference type="PROSITE" id="PS51900"/>
    </source>
</evidence>
<dbReference type="InterPro" id="IPR013762">
    <property type="entry name" value="Integrase-like_cat_sf"/>
</dbReference>
<dbReference type="GO" id="GO:0006310">
    <property type="term" value="P:DNA recombination"/>
    <property type="evidence" value="ECO:0007669"/>
    <property type="project" value="UniProtKB-KW"/>
</dbReference>
<gene>
    <name evidence="8" type="ORF">BN77_p40079</name>
</gene>
<keyword evidence="2" id="KW-0229">DNA integration</keyword>
<dbReference type="SUPFAM" id="SSF56349">
    <property type="entry name" value="DNA breaking-rejoining enzymes"/>
    <property type="match status" value="1"/>
</dbReference>
<dbReference type="PROSITE" id="PS51898">
    <property type="entry name" value="TYR_RECOMBINASE"/>
    <property type="match status" value="1"/>
</dbReference>
<evidence type="ECO:0000256" key="5">
    <source>
        <dbReference type="PROSITE-ProRule" id="PRU01248"/>
    </source>
</evidence>
<feature type="domain" description="Tyr recombinase" evidence="6">
    <location>
        <begin position="218"/>
        <end position="417"/>
    </location>
</feature>
<dbReference type="InterPro" id="IPR010998">
    <property type="entry name" value="Integrase_recombinase_N"/>
</dbReference>
<evidence type="ECO:0000256" key="3">
    <source>
        <dbReference type="ARBA" id="ARBA00023125"/>
    </source>
</evidence>
<evidence type="ECO:0000256" key="2">
    <source>
        <dbReference type="ARBA" id="ARBA00022908"/>
    </source>
</evidence>
<evidence type="ECO:0000256" key="4">
    <source>
        <dbReference type="ARBA" id="ARBA00023172"/>
    </source>
</evidence>
<dbReference type="InterPro" id="IPR004107">
    <property type="entry name" value="Integrase_SAM-like_N"/>
</dbReference>
<dbReference type="InterPro" id="IPR002104">
    <property type="entry name" value="Integrase_catalytic"/>
</dbReference>
<protein>
    <submittedName>
        <fullName evidence="8">Integrase family protein</fullName>
    </submittedName>
</protein>
<dbReference type="RefSeq" id="WP_007538817.1">
    <property type="nucleotide sequence ID" value="NZ_HF536775.1"/>
</dbReference>
<dbReference type="PANTHER" id="PTHR30349">
    <property type="entry name" value="PHAGE INTEGRASE-RELATED"/>
    <property type="match status" value="1"/>
</dbReference>
<dbReference type="STRING" id="1211777.BN77_p40079"/>
<sequence>MDLTTDTDHPVGRYYDDAPFAEERDRYLRHCAECGAAPSSLTIERNELLWIAKRLGPDASSEGIDIEALRRIAIEREQAHGAVTAARRVVDIGRPWLRFLGWWREPSAGVEHQSQLDEYVRWMRDERGFTSSTLEQWTRVIGRFLRWCDETNRHLCNLRAGDIDAYFVTQATGRWSRVSVANTASALRGFLRYAGKRGMCVDGLAGSICRPRLYRQESLPYAPDWSDVQRMLVDAETDKPRDIRDRAILLLLAVYGMRSGEVVALRLDQIDWSGRTLGLFRLKRRQPQIYPLVSSVAEALARYIDTVRPSSSHPEVFLCMQAPRRPLKAGSIYDVANRRFVALGIAAAHRGGARAAACLRLSASCRRSVDKGSSRTLSMSARNVKTNARQGARAASVKFELSSSTWLMRIPTCAVER</sequence>
<accession>K0Q6G4</accession>
<keyword evidence="9" id="KW-1185">Reference proteome</keyword>
<evidence type="ECO:0000259" key="6">
    <source>
        <dbReference type="PROSITE" id="PS51898"/>
    </source>
</evidence>
<dbReference type="PROSITE" id="PS51900">
    <property type="entry name" value="CB"/>
    <property type="match status" value="1"/>
</dbReference>
<dbReference type="Pfam" id="PF02899">
    <property type="entry name" value="Phage_int_SAM_1"/>
    <property type="match status" value="1"/>
</dbReference>
<evidence type="ECO:0000256" key="1">
    <source>
        <dbReference type="ARBA" id="ARBA00022829"/>
    </source>
</evidence>
<dbReference type="InterPro" id="IPR044068">
    <property type="entry name" value="CB"/>
</dbReference>
<dbReference type="EMBL" id="CANI01000067">
    <property type="protein sequence ID" value="CCM79814.1"/>
    <property type="molecule type" value="Genomic_DNA"/>
</dbReference>
<reference evidence="8 9" key="1">
    <citation type="journal article" date="2013" name="Genome Announc.">
        <title>Draft Genome Sequence of Rhizobium mesoamericanum STM3625, a Nitrogen-Fixing Symbiont of Mimosa pudica Isolated in French Guiana (South America).</title>
        <authorList>
            <person name="Moulin L."/>
            <person name="Mornico D."/>
            <person name="Melkonian R."/>
            <person name="Klonowska A."/>
        </authorList>
    </citation>
    <scope>NUCLEOTIDE SEQUENCE [LARGE SCALE GENOMIC DNA]</scope>
    <source>
        <strain evidence="8 9">STM3625</strain>
    </source>
</reference>
<keyword evidence="1" id="KW-0159">Chromosome partition</keyword>
<keyword evidence="3 5" id="KW-0238">DNA-binding</keyword>
<dbReference type="GO" id="GO:0015074">
    <property type="term" value="P:DNA integration"/>
    <property type="evidence" value="ECO:0007669"/>
    <property type="project" value="UniProtKB-KW"/>
</dbReference>
<dbReference type="InterPro" id="IPR050090">
    <property type="entry name" value="Tyrosine_recombinase_XerCD"/>
</dbReference>
<comment type="caution">
    <text evidence="8">The sequence shown here is derived from an EMBL/GenBank/DDBJ whole genome shotgun (WGS) entry which is preliminary data.</text>
</comment>
<dbReference type="HOGENOM" id="CLU_027562_23_3_5"/>
<dbReference type="Gene3D" id="1.10.150.130">
    <property type="match status" value="1"/>
</dbReference>